<reference evidence="2" key="1">
    <citation type="journal article" date="2023" name="Science">
        <title>Genome structures resolve the early diversification of teleost fishes.</title>
        <authorList>
            <person name="Parey E."/>
            <person name="Louis A."/>
            <person name="Montfort J."/>
            <person name="Bouchez O."/>
            <person name="Roques C."/>
            <person name="Iampietro C."/>
            <person name="Lluch J."/>
            <person name="Castinel A."/>
            <person name="Donnadieu C."/>
            <person name="Desvignes T."/>
            <person name="Floi Bucao C."/>
            <person name="Jouanno E."/>
            <person name="Wen M."/>
            <person name="Mejri S."/>
            <person name="Dirks R."/>
            <person name="Jansen H."/>
            <person name="Henkel C."/>
            <person name="Chen W.J."/>
            <person name="Zahm M."/>
            <person name="Cabau C."/>
            <person name="Klopp C."/>
            <person name="Thompson A.W."/>
            <person name="Robinson-Rechavi M."/>
            <person name="Braasch I."/>
            <person name="Lecointre G."/>
            <person name="Bobe J."/>
            <person name="Postlethwait J.H."/>
            <person name="Berthelot C."/>
            <person name="Roest Crollius H."/>
            <person name="Guiguen Y."/>
        </authorList>
    </citation>
    <scope>NUCLEOTIDE SEQUENCE</scope>
    <source>
        <strain evidence="2">WJC10195</strain>
    </source>
</reference>
<feature type="region of interest" description="Disordered" evidence="1">
    <location>
        <begin position="1"/>
        <end position="25"/>
    </location>
</feature>
<dbReference type="Proteomes" id="UP001152622">
    <property type="component" value="Chromosome 14"/>
</dbReference>
<dbReference type="AlphaFoldDB" id="A0A9Q1IIF8"/>
<keyword evidence="3" id="KW-1185">Reference proteome</keyword>
<protein>
    <submittedName>
        <fullName evidence="2">Uncharacterized protein</fullName>
    </submittedName>
</protein>
<gene>
    <name evidence="2" type="ORF">SKAU_G00329310</name>
</gene>
<evidence type="ECO:0000256" key="1">
    <source>
        <dbReference type="SAM" id="MobiDB-lite"/>
    </source>
</evidence>
<name>A0A9Q1IIF8_SYNKA</name>
<comment type="caution">
    <text evidence="2">The sequence shown here is derived from an EMBL/GenBank/DDBJ whole genome shotgun (WGS) entry which is preliminary data.</text>
</comment>
<dbReference type="EMBL" id="JAINUF010000014">
    <property type="protein sequence ID" value="KAJ8343003.1"/>
    <property type="molecule type" value="Genomic_DNA"/>
</dbReference>
<organism evidence="2 3">
    <name type="scientific">Synaphobranchus kaupii</name>
    <name type="common">Kaup's arrowtooth eel</name>
    <dbReference type="NCBI Taxonomy" id="118154"/>
    <lineage>
        <taxon>Eukaryota</taxon>
        <taxon>Metazoa</taxon>
        <taxon>Chordata</taxon>
        <taxon>Craniata</taxon>
        <taxon>Vertebrata</taxon>
        <taxon>Euteleostomi</taxon>
        <taxon>Actinopterygii</taxon>
        <taxon>Neopterygii</taxon>
        <taxon>Teleostei</taxon>
        <taxon>Anguilliformes</taxon>
        <taxon>Synaphobranchidae</taxon>
        <taxon>Synaphobranchus</taxon>
    </lineage>
</organism>
<sequence>MQPGHSKGQAGPPSQNARAFAGQEHRTGSEYGAYKFPLLCREETFPKPFCSVPPNMSPAYHPPPPHGGGAREHAAVGPPSFRGPWDPSLARSVT</sequence>
<feature type="region of interest" description="Disordered" evidence="1">
    <location>
        <begin position="58"/>
        <end position="94"/>
    </location>
</feature>
<evidence type="ECO:0000313" key="2">
    <source>
        <dbReference type="EMBL" id="KAJ8343003.1"/>
    </source>
</evidence>
<evidence type="ECO:0000313" key="3">
    <source>
        <dbReference type="Proteomes" id="UP001152622"/>
    </source>
</evidence>
<accession>A0A9Q1IIF8</accession>
<proteinExistence type="predicted"/>